<comment type="caution">
    <text evidence="2">The sequence shown here is derived from an EMBL/GenBank/DDBJ whole genome shotgun (WGS) entry which is preliminary data.</text>
</comment>
<keyword evidence="1" id="KW-0472">Membrane</keyword>
<name>A0A8H3F0S8_9LECA</name>
<dbReference type="Proteomes" id="UP000664534">
    <property type="component" value="Unassembled WGS sequence"/>
</dbReference>
<keyword evidence="1" id="KW-1133">Transmembrane helix</keyword>
<dbReference type="AlphaFoldDB" id="A0A8H3F0S8"/>
<gene>
    <name evidence="2" type="ORF">IMSHALPRED_002343</name>
</gene>
<evidence type="ECO:0000313" key="3">
    <source>
        <dbReference type="Proteomes" id="UP000664534"/>
    </source>
</evidence>
<reference evidence="2" key="1">
    <citation type="submission" date="2021-03" db="EMBL/GenBank/DDBJ databases">
        <authorList>
            <person name="Tagirdzhanova G."/>
        </authorList>
    </citation>
    <scope>NUCLEOTIDE SEQUENCE</scope>
</reference>
<keyword evidence="3" id="KW-1185">Reference proteome</keyword>
<keyword evidence="1" id="KW-0812">Transmembrane</keyword>
<evidence type="ECO:0000256" key="1">
    <source>
        <dbReference type="SAM" id="Phobius"/>
    </source>
</evidence>
<evidence type="ECO:0000313" key="2">
    <source>
        <dbReference type="EMBL" id="CAF9915105.1"/>
    </source>
</evidence>
<feature type="transmembrane region" description="Helical" evidence="1">
    <location>
        <begin position="52"/>
        <end position="72"/>
    </location>
</feature>
<sequence length="91" mass="9969">MDDEELVAARFALAEEKALVKSFEERDMDALAARSDAAEEEMLMSLENTGEGLARELVAVWVAAVLGLVLMVDHLLEDALLKVEFGEDCEA</sequence>
<dbReference type="EMBL" id="CAJPDT010000014">
    <property type="protein sequence ID" value="CAF9915105.1"/>
    <property type="molecule type" value="Genomic_DNA"/>
</dbReference>
<organism evidence="2 3">
    <name type="scientific">Imshaugia aleurites</name>
    <dbReference type="NCBI Taxonomy" id="172621"/>
    <lineage>
        <taxon>Eukaryota</taxon>
        <taxon>Fungi</taxon>
        <taxon>Dikarya</taxon>
        <taxon>Ascomycota</taxon>
        <taxon>Pezizomycotina</taxon>
        <taxon>Lecanoromycetes</taxon>
        <taxon>OSLEUM clade</taxon>
        <taxon>Lecanoromycetidae</taxon>
        <taxon>Lecanorales</taxon>
        <taxon>Lecanorineae</taxon>
        <taxon>Parmeliaceae</taxon>
        <taxon>Imshaugia</taxon>
    </lineage>
</organism>
<accession>A0A8H3F0S8</accession>
<proteinExistence type="predicted"/>
<protein>
    <submittedName>
        <fullName evidence="2">Uncharacterized protein</fullName>
    </submittedName>
</protein>